<dbReference type="InterPro" id="IPR045155">
    <property type="entry name" value="Beta-lactam_cat"/>
</dbReference>
<name>A0ABS4K8K8_9CLOT</name>
<feature type="domain" description="Beta-lactamase class A catalytic" evidence="1">
    <location>
        <begin position="16"/>
        <end position="229"/>
    </location>
</feature>
<dbReference type="PANTHER" id="PTHR35333">
    <property type="entry name" value="BETA-LACTAMASE"/>
    <property type="match status" value="1"/>
</dbReference>
<reference evidence="2 3" key="1">
    <citation type="submission" date="2021-03" db="EMBL/GenBank/DDBJ databases">
        <title>Genomic Encyclopedia of Type Strains, Phase IV (KMG-IV): sequencing the most valuable type-strain genomes for metagenomic binning, comparative biology and taxonomic classification.</title>
        <authorList>
            <person name="Goeker M."/>
        </authorList>
    </citation>
    <scope>NUCLEOTIDE SEQUENCE [LARGE SCALE GENOMIC DNA]</scope>
    <source>
        <strain evidence="2 3">DSM 28650</strain>
    </source>
</reference>
<organism evidence="2 3">
    <name type="scientific">Clostridium punense</name>
    <dbReference type="NCBI Taxonomy" id="1054297"/>
    <lineage>
        <taxon>Bacteria</taxon>
        <taxon>Bacillati</taxon>
        <taxon>Bacillota</taxon>
        <taxon>Clostridia</taxon>
        <taxon>Eubacteriales</taxon>
        <taxon>Clostridiaceae</taxon>
        <taxon>Clostridium</taxon>
    </lineage>
</organism>
<accession>A0ABS4K8K8</accession>
<dbReference type="Proteomes" id="UP001519308">
    <property type="component" value="Unassembled WGS sequence"/>
</dbReference>
<dbReference type="InterPro" id="IPR012338">
    <property type="entry name" value="Beta-lactam/transpept-like"/>
</dbReference>
<dbReference type="SUPFAM" id="SSF56601">
    <property type="entry name" value="beta-lactamase/transpeptidase-like"/>
    <property type="match status" value="1"/>
</dbReference>
<evidence type="ECO:0000313" key="3">
    <source>
        <dbReference type="Proteomes" id="UP001519308"/>
    </source>
</evidence>
<dbReference type="PANTHER" id="PTHR35333:SF3">
    <property type="entry name" value="BETA-LACTAMASE-TYPE TRANSPEPTIDASE FOLD CONTAINING PROTEIN"/>
    <property type="match status" value="1"/>
</dbReference>
<dbReference type="InterPro" id="IPR000871">
    <property type="entry name" value="Beta-lactam_class-A"/>
</dbReference>
<dbReference type="EMBL" id="JAGGLL010000050">
    <property type="protein sequence ID" value="MBP2024112.1"/>
    <property type="molecule type" value="Genomic_DNA"/>
</dbReference>
<dbReference type="Gene3D" id="3.40.710.10">
    <property type="entry name" value="DD-peptidase/beta-lactamase superfamily"/>
    <property type="match status" value="1"/>
</dbReference>
<dbReference type="RefSeq" id="WP_021282428.1">
    <property type="nucleotide sequence ID" value="NZ_JAGGLL010000050.1"/>
</dbReference>
<dbReference type="GO" id="GO:0008800">
    <property type="term" value="F:beta-lactamase activity"/>
    <property type="evidence" value="ECO:0007669"/>
    <property type="project" value="UniProtKB-EC"/>
</dbReference>
<comment type="caution">
    <text evidence="2">The sequence shown here is derived from an EMBL/GenBank/DDBJ whole genome shotgun (WGS) entry which is preliminary data.</text>
</comment>
<dbReference type="EC" id="3.5.2.6" evidence="2"/>
<sequence length="259" mass="29375">MKEIKRYLESREGNYSFYFEDLKGGYTYGFNENVKMPAAGCIKLPIAMALLKEVENGSVSLDDLVSIGDEDKVSGFFGIIHEFSEKQYTLKELLVAMLIQSDNTAACKIINTLGMNRINNIINNMGLKSTKVNKYPSEIKLEDNNENITTSYDLSQCFKILNNNTALNKEHSKLILDTLKRHQLTTRIPFYFPREMQIKTANKIGTLESVENDTALLNISKGDFVFTVLSNNLPTNVYGITTIARTGKMMFDMVDKDWN</sequence>
<protein>
    <submittedName>
        <fullName evidence="2">Beta-lactamase class A</fullName>
        <ecNumber evidence="2">3.5.2.6</ecNumber>
    </submittedName>
</protein>
<keyword evidence="3" id="KW-1185">Reference proteome</keyword>
<dbReference type="Pfam" id="PF13354">
    <property type="entry name" value="Beta-lactamase2"/>
    <property type="match status" value="1"/>
</dbReference>
<proteinExistence type="predicted"/>
<keyword evidence="2" id="KW-0378">Hydrolase</keyword>
<evidence type="ECO:0000313" key="2">
    <source>
        <dbReference type="EMBL" id="MBP2024112.1"/>
    </source>
</evidence>
<gene>
    <name evidence="2" type="ORF">J2Z44_003967</name>
</gene>
<evidence type="ECO:0000259" key="1">
    <source>
        <dbReference type="Pfam" id="PF13354"/>
    </source>
</evidence>